<dbReference type="CDD" id="cd01107">
    <property type="entry name" value="HTH_BmrR"/>
    <property type="match status" value="1"/>
</dbReference>
<dbReference type="InterPro" id="IPR000551">
    <property type="entry name" value="MerR-type_HTH_dom"/>
</dbReference>
<dbReference type="EMBL" id="JBHUFU010000010">
    <property type="protein sequence ID" value="MFD1831613.1"/>
    <property type="molecule type" value="Genomic_DNA"/>
</dbReference>
<dbReference type="SMART" id="SM00422">
    <property type="entry name" value="HTH_MERR"/>
    <property type="match status" value="1"/>
</dbReference>
<evidence type="ECO:0000256" key="1">
    <source>
        <dbReference type="ARBA" id="ARBA00023125"/>
    </source>
</evidence>
<dbReference type="RefSeq" id="WP_380901686.1">
    <property type="nucleotide sequence ID" value="NZ_JBHUFU010000010.1"/>
</dbReference>
<reference evidence="4" key="1">
    <citation type="journal article" date="2019" name="Int. J. Syst. Evol. Microbiol.">
        <title>The Global Catalogue of Microorganisms (GCM) 10K type strain sequencing project: providing services to taxonomists for standard genome sequencing and annotation.</title>
        <authorList>
            <consortium name="The Broad Institute Genomics Platform"/>
            <consortium name="The Broad Institute Genome Sequencing Center for Infectious Disease"/>
            <person name="Wu L."/>
            <person name="Ma J."/>
        </authorList>
    </citation>
    <scope>NUCLEOTIDE SEQUENCE [LARGE SCALE GENOMIC DNA]</scope>
    <source>
        <strain evidence="4">CGMCC 4.7455</strain>
    </source>
</reference>
<dbReference type="PANTHER" id="PTHR30204:SF97">
    <property type="entry name" value="MERR FAMILY REGULATORY PROTEIN"/>
    <property type="match status" value="1"/>
</dbReference>
<gene>
    <name evidence="3" type="ORF">ACFSJS_18400</name>
</gene>
<keyword evidence="1" id="KW-0238">DNA-binding</keyword>
<proteinExistence type="predicted"/>
<dbReference type="InterPro" id="IPR009061">
    <property type="entry name" value="DNA-bd_dom_put_sf"/>
</dbReference>
<accession>A0ABW4PLK6</accession>
<feature type="domain" description="HTH merR-type" evidence="2">
    <location>
        <begin position="4"/>
        <end position="74"/>
    </location>
</feature>
<name>A0ABW4PLK6_9ACTN</name>
<dbReference type="PROSITE" id="PS50937">
    <property type="entry name" value="HTH_MERR_2"/>
    <property type="match status" value="1"/>
</dbReference>
<dbReference type="Pfam" id="PF13411">
    <property type="entry name" value="MerR_1"/>
    <property type="match status" value="1"/>
</dbReference>
<dbReference type="InterPro" id="IPR011256">
    <property type="entry name" value="Reg_factor_effector_dom_sf"/>
</dbReference>
<dbReference type="Gene3D" id="3.20.80.10">
    <property type="entry name" value="Regulatory factor, effector binding domain"/>
    <property type="match status" value="1"/>
</dbReference>
<evidence type="ECO:0000313" key="3">
    <source>
        <dbReference type="EMBL" id="MFD1831613.1"/>
    </source>
</evidence>
<protein>
    <submittedName>
        <fullName evidence="3">MerR family transcriptional regulator</fullName>
    </submittedName>
</protein>
<comment type="caution">
    <text evidence="3">The sequence shown here is derived from an EMBL/GenBank/DDBJ whole genome shotgun (WGS) entry which is preliminary data.</text>
</comment>
<dbReference type="InterPro" id="IPR047057">
    <property type="entry name" value="MerR_fam"/>
</dbReference>
<dbReference type="Gene3D" id="1.10.1660.10">
    <property type="match status" value="1"/>
</dbReference>
<organism evidence="3 4">
    <name type="scientific">Streptomyces desertarenae</name>
    <dbReference type="NCBI Taxonomy" id="2666184"/>
    <lineage>
        <taxon>Bacteria</taxon>
        <taxon>Bacillati</taxon>
        <taxon>Actinomycetota</taxon>
        <taxon>Actinomycetes</taxon>
        <taxon>Kitasatosporales</taxon>
        <taxon>Streptomycetaceae</taxon>
        <taxon>Streptomyces</taxon>
    </lineage>
</organism>
<dbReference type="SUPFAM" id="SSF46955">
    <property type="entry name" value="Putative DNA-binding domain"/>
    <property type="match status" value="1"/>
</dbReference>
<dbReference type="PANTHER" id="PTHR30204">
    <property type="entry name" value="REDOX-CYCLING DRUG-SENSING TRANSCRIPTIONAL ACTIVATOR SOXR"/>
    <property type="match status" value="1"/>
</dbReference>
<sequence>MRDSITIGELAARTGLSRKALRLYGDRGLLPPVRVDPATGFRRYGPEQVERARRIALLRAVGMPLPEIAAVLAPGGEESVRRLDAYWRRQEAEQGARRALVAHARLVLAGGGPAPYEVSERNVPEQKVLHTRRHVSAHELPGYLAEASGTLFSRLHAVGACLSGPVFAVYHGLVSEDSAALVEVCAPTEAAVEPSGGIGVRLEAAHREAFVALTRPERGHPAMLPAHDALAAWLASRGLPPSDSVREVYHPNWATAGPGEHVADVARPVGGTA</sequence>
<dbReference type="Proteomes" id="UP001597365">
    <property type="component" value="Unassembled WGS sequence"/>
</dbReference>
<evidence type="ECO:0000313" key="4">
    <source>
        <dbReference type="Proteomes" id="UP001597365"/>
    </source>
</evidence>
<evidence type="ECO:0000259" key="2">
    <source>
        <dbReference type="PROSITE" id="PS50937"/>
    </source>
</evidence>
<keyword evidence="4" id="KW-1185">Reference proteome</keyword>